<name>A0A8S9R8F8_BRACR</name>
<feature type="region of interest" description="Disordered" evidence="1">
    <location>
        <begin position="1"/>
        <end position="126"/>
    </location>
</feature>
<gene>
    <name evidence="2" type="ORF">F2Q69_00017982</name>
</gene>
<evidence type="ECO:0000313" key="3">
    <source>
        <dbReference type="Proteomes" id="UP000712600"/>
    </source>
</evidence>
<evidence type="ECO:0000313" key="2">
    <source>
        <dbReference type="EMBL" id="KAF3559922.1"/>
    </source>
</evidence>
<dbReference type="AlphaFoldDB" id="A0A8S9R8F8"/>
<reference evidence="2" key="1">
    <citation type="submission" date="2019-12" db="EMBL/GenBank/DDBJ databases">
        <title>Genome sequencing and annotation of Brassica cretica.</title>
        <authorList>
            <person name="Studholme D.J."/>
            <person name="Sarris P."/>
        </authorList>
    </citation>
    <scope>NUCLEOTIDE SEQUENCE</scope>
    <source>
        <strain evidence="2">PFS-109/04</strain>
        <tissue evidence="2">Leaf</tissue>
    </source>
</reference>
<feature type="compositionally biased region" description="Basic and acidic residues" evidence="1">
    <location>
        <begin position="15"/>
        <end position="30"/>
    </location>
</feature>
<feature type="compositionally biased region" description="Polar residues" evidence="1">
    <location>
        <begin position="71"/>
        <end position="83"/>
    </location>
</feature>
<evidence type="ECO:0000256" key="1">
    <source>
        <dbReference type="SAM" id="MobiDB-lite"/>
    </source>
</evidence>
<dbReference type="EMBL" id="QGKX02000996">
    <property type="protein sequence ID" value="KAF3559922.1"/>
    <property type="molecule type" value="Genomic_DNA"/>
</dbReference>
<accession>A0A8S9R8F8</accession>
<comment type="caution">
    <text evidence="2">The sequence shown here is derived from an EMBL/GenBank/DDBJ whole genome shotgun (WGS) entry which is preliminary data.</text>
</comment>
<sequence length="126" mass="14499">MQISFGWRKTTALTKESDCSSEKKQKKESDIDGLTSSQSRAEQTIRGGRHEYLRLNPPSPPRTTRPKTRPQAETRTTLINSKEQQSRTRMKLKTSSETSTQPKPPKTRFEITPPRGKPRTQEEEEE</sequence>
<organism evidence="2 3">
    <name type="scientific">Brassica cretica</name>
    <name type="common">Mustard</name>
    <dbReference type="NCBI Taxonomy" id="69181"/>
    <lineage>
        <taxon>Eukaryota</taxon>
        <taxon>Viridiplantae</taxon>
        <taxon>Streptophyta</taxon>
        <taxon>Embryophyta</taxon>
        <taxon>Tracheophyta</taxon>
        <taxon>Spermatophyta</taxon>
        <taxon>Magnoliopsida</taxon>
        <taxon>eudicotyledons</taxon>
        <taxon>Gunneridae</taxon>
        <taxon>Pentapetalae</taxon>
        <taxon>rosids</taxon>
        <taxon>malvids</taxon>
        <taxon>Brassicales</taxon>
        <taxon>Brassicaceae</taxon>
        <taxon>Brassiceae</taxon>
        <taxon>Brassica</taxon>
    </lineage>
</organism>
<dbReference type="Proteomes" id="UP000712600">
    <property type="component" value="Unassembled WGS sequence"/>
</dbReference>
<proteinExistence type="predicted"/>
<protein>
    <submittedName>
        <fullName evidence="2">Uncharacterized protein</fullName>
    </submittedName>
</protein>